<dbReference type="RefSeq" id="WP_086725090.1">
    <property type="nucleotide sequence ID" value="NZ_MUBM01000081.1"/>
</dbReference>
<evidence type="ECO:0000256" key="2">
    <source>
        <dbReference type="ARBA" id="ARBA00005995"/>
    </source>
</evidence>
<dbReference type="Proteomes" id="UP001458415">
    <property type="component" value="Unassembled WGS sequence"/>
</dbReference>
<evidence type="ECO:0000256" key="3">
    <source>
        <dbReference type="ARBA" id="ARBA00023002"/>
    </source>
</evidence>
<proteinExistence type="inferred from homology"/>
<dbReference type="PANTHER" id="PTHR43563:SF1">
    <property type="entry name" value="AMINE OXIDASE [FLAVIN-CONTAINING] B"/>
    <property type="match status" value="1"/>
</dbReference>
<dbReference type="PANTHER" id="PTHR43563">
    <property type="entry name" value="AMINE OXIDASE"/>
    <property type="match status" value="1"/>
</dbReference>
<dbReference type="EMBL" id="JBEPCU010000011">
    <property type="protein sequence ID" value="MER6975825.1"/>
    <property type="molecule type" value="Genomic_DNA"/>
</dbReference>
<dbReference type="InterPro" id="IPR001613">
    <property type="entry name" value="Flavin_amine_oxidase"/>
</dbReference>
<evidence type="ECO:0000313" key="5">
    <source>
        <dbReference type="EMBL" id="MER6975825.1"/>
    </source>
</evidence>
<dbReference type="SUPFAM" id="SSF54373">
    <property type="entry name" value="FAD-linked reductases, C-terminal domain"/>
    <property type="match status" value="1"/>
</dbReference>
<evidence type="ECO:0000259" key="4">
    <source>
        <dbReference type="Pfam" id="PF01593"/>
    </source>
</evidence>
<dbReference type="Pfam" id="PF01593">
    <property type="entry name" value="Amino_oxidase"/>
    <property type="match status" value="1"/>
</dbReference>
<comment type="caution">
    <text evidence="5">The sequence shown here is derived from an EMBL/GenBank/DDBJ whole genome shotgun (WGS) entry which is preliminary data.</text>
</comment>
<sequence>MGNECDVVVIGGGLSGLAAARSLVASGVDSTIVLEARDEPGGKCHLRSVAGVPVDAGGMFTGPGQHHLKGLAEAYGISTYPTGAPGSIVRYFEGEMRYSEPHEPELEGAAQDELARALKKFESLCDHVDPSAPWSSAEAGRLDAMSVENWIDEQTADPAVRLALARRFKTSAAAASQLSMLAMAAFVSSCGGWGVFETELDELFVGGAGQIPARVAEELGSRVRLGWPVNRISWDAEGVRVEGANEVVTARRAIIAMSPADARRIHFAPGLTTRREQLHRAWFSASIIKTMLVYERPFWRESTSDRPALTGFASSDEGGPHTVVDASPPDGSVGVLGAMIRLLGEGQRFNISHDVLDDPEARRARLLENLVRMYGPEAAIPLGVGETHWFHEPYISGCLGWAPPGLLTQCGEALRAPIGPIHWAGSESADTWSNHLNGAVQAGERAAAEVAAELAQRG</sequence>
<feature type="domain" description="Amine oxidase" evidence="4">
    <location>
        <begin position="14"/>
        <end position="450"/>
    </location>
</feature>
<keyword evidence="6" id="KW-1185">Reference proteome</keyword>
<protein>
    <submittedName>
        <fullName evidence="5">FAD-dependent oxidoreductase</fullName>
    </submittedName>
</protein>
<dbReference type="SUPFAM" id="SSF51905">
    <property type="entry name" value="FAD/NAD(P)-binding domain"/>
    <property type="match status" value="1"/>
</dbReference>
<dbReference type="PRINTS" id="PR00757">
    <property type="entry name" value="AMINEOXDASEF"/>
</dbReference>
<dbReference type="Gene3D" id="3.90.660.10">
    <property type="match status" value="1"/>
</dbReference>
<keyword evidence="3" id="KW-0560">Oxidoreductase</keyword>
<comment type="cofactor">
    <cofactor evidence="1">
        <name>FAD</name>
        <dbReference type="ChEBI" id="CHEBI:57692"/>
    </cofactor>
</comment>
<dbReference type="InterPro" id="IPR050703">
    <property type="entry name" value="Flavin_MAO"/>
</dbReference>
<comment type="similarity">
    <text evidence="2">Belongs to the flavin monoamine oxidase family.</text>
</comment>
<dbReference type="Gene3D" id="1.10.405.10">
    <property type="entry name" value="Guanine Nucleotide Dissociation Inhibitor, domain 1"/>
    <property type="match status" value="1"/>
</dbReference>
<dbReference type="InterPro" id="IPR036188">
    <property type="entry name" value="FAD/NAD-bd_sf"/>
</dbReference>
<organism evidence="5 6">
    <name type="scientific">Streptomyces carpinensis</name>
    <dbReference type="NCBI Taxonomy" id="66369"/>
    <lineage>
        <taxon>Bacteria</taxon>
        <taxon>Bacillati</taxon>
        <taxon>Actinomycetota</taxon>
        <taxon>Actinomycetes</taxon>
        <taxon>Kitasatosporales</taxon>
        <taxon>Streptomycetaceae</taxon>
        <taxon>Streptomyces</taxon>
    </lineage>
</organism>
<dbReference type="InterPro" id="IPR002937">
    <property type="entry name" value="Amino_oxidase"/>
</dbReference>
<reference evidence="5 6" key="1">
    <citation type="submission" date="2024-06" db="EMBL/GenBank/DDBJ databases">
        <title>The Natural Products Discovery Center: Release of the First 8490 Sequenced Strains for Exploring Actinobacteria Biosynthetic Diversity.</title>
        <authorList>
            <person name="Kalkreuter E."/>
            <person name="Kautsar S.A."/>
            <person name="Yang D."/>
            <person name="Bader C.D."/>
            <person name="Teijaro C.N."/>
            <person name="Fluegel L."/>
            <person name="Davis C.M."/>
            <person name="Simpson J.R."/>
            <person name="Lauterbach L."/>
            <person name="Steele A.D."/>
            <person name="Gui C."/>
            <person name="Meng S."/>
            <person name="Li G."/>
            <person name="Viehrig K."/>
            <person name="Ye F."/>
            <person name="Su P."/>
            <person name="Kiefer A.F."/>
            <person name="Nichols A."/>
            <person name="Cepeda A.J."/>
            <person name="Yan W."/>
            <person name="Fan B."/>
            <person name="Jiang Y."/>
            <person name="Adhikari A."/>
            <person name="Zheng C.-J."/>
            <person name="Schuster L."/>
            <person name="Cowan T.M."/>
            <person name="Smanski M.J."/>
            <person name="Chevrette M.G."/>
            <person name="De Carvalho L.P.S."/>
            <person name="Shen B."/>
        </authorList>
    </citation>
    <scope>NUCLEOTIDE SEQUENCE [LARGE SCALE GENOMIC DNA]</scope>
    <source>
        <strain evidence="5 6">NPDC000634</strain>
    </source>
</reference>
<dbReference type="Gene3D" id="3.50.50.60">
    <property type="entry name" value="FAD/NAD(P)-binding domain"/>
    <property type="match status" value="1"/>
</dbReference>
<accession>A0ABV1VV58</accession>
<name>A0ABV1VV58_9ACTN</name>
<evidence type="ECO:0000256" key="1">
    <source>
        <dbReference type="ARBA" id="ARBA00001974"/>
    </source>
</evidence>
<gene>
    <name evidence="5" type="ORF">ABT317_01850</name>
</gene>
<evidence type="ECO:0000313" key="6">
    <source>
        <dbReference type="Proteomes" id="UP001458415"/>
    </source>
</evidence>